<comment type="caution">
    <text evidence="1">The sequence shown here is derived from an EMBL/GenBank/DDBJ whole genome shotgun (WGS) entry which is preliminary data.</text>
</comment>
<evidence type="ECO:0000313" key="1">
    <source>
        <dbReference type="EMBL" id="EOQ88119.1"/>
    </source>
</evidence>
<gene>
    <name evidence="1" type="ORF">LEP1GSC202_3346</name>
</gene>
<sequence>MSLLLKSNIESLTKERLTGNVARIGGLVDQLIDYSDLNVTDINVLDGGFGEVLTLKNARTIKDFLRVLRLYITQEKIYLKKGARYPRNRKTILLDMHFATKSKWLHSKFDHSISSNVLEHSPNIINLLLNFHFITKKDGYQFHAIPHYKYTYDCFRIPHTLEHFIEDFENDTGFDDDTHTQDYIQSAIEKHGWQKTFHEKYPVTYPFLHFHVFDELNVRKLFEYMFEEVVVDVIKTDQFSDILVFCKNQLNQNFLQNYHGKISKI</sequence>
<dbReference type="Proteomes" id="UP000013996">
    <property type="component" value="Unassembled WGS sequence"/>
</dbReference>
<dbReference type="RefSeq" id="WP_015678141.1">
    <property type="nucleotide sequence ID" value="NZ_AOGX02000024.1"/>
</dbReference>
<dbReference type="EMBL" id="AOGX02000024">
    <property type="protein sequence ID" value="EOQ88119.1"/>
    <property type="molecule type" value="Genomic_DNA"/>
</dbReference>
<dbReference type="Gene3D" id="3.40.50.150">
    <property type="entry name" value="Vaccinia Virus protein VP39"/>
    <property type="match status" value="1"/>
</dbReference>
<dbReference type="InterPro" id="IPR029063">
    <property type="entry name" value="SAM-dependent_MTases_sf"/>
</dbReference>
<dbReference type="AlphaFoldDB" id="A0A5E8HA86"/>
<organism evidence="1 2">
    <name type="scientific">Leptospira yanagawae serovar Saopaulo str. Sao Paulo = ATCC 700523</name>
    <dbReference type="NCBI Taxonomy" id="1249483"/>
    <lineage>
        <taxon>Bacteria</taxon>
        <taxon>Pseudomonadati</taxon>
        <taxon>Spirochaetota</taxon>
        <taxon>Spirochaetia</taxon>
        <taxon>Leptospirales</taxon>
        <taxon>Leptospiraceae</taxon>
        <taxon>Leptospira</taxon>
    </lineage>
</organism>
<name>A0A5E8HA86_9LEPT</name>
<dbReference type="SUPFAM" id="SSF53335">
    <property type="entry name" value="S-adenosyl-L-methionine-dependent methyltransferases"/>
    <property type="match status" value="1"/>
</dbReference>
<proteinExistence type="predicted"/>
<protein>
    <submittedName>
        <fullName evidence="1">Uncharacterized protein</fullName>
    </submittedName>
</protein>
<reference evidence="1 2" key="1">
    <citation type="submission" date="2013-04" db="EMBL/GenBank/DDBJ databases">
        <authorList>
            <person name="Harkins D.M."/>
            <person name="Durkin A.S."/>
            <person name="Brinkac L.M."/>
            <person name="Haft D.H."/>
            <person name="Selengut J.D."/>
            <person name="Sanka R."/>
            <person name="DePew J."/>
            <person name="Purushe J."/>
            <person name="Hartskeerl R.A."/>
            <person name="Ahmed A."/>
            <person name="van der Linden H."/>
            <person name="Goris M.G.A."/>
            <person name="Vinetz J.M."/>
            <person name="Sutton G.G."/>
            <person name="Nierman W.C."/>
            <person name="Fouts D.E."/>
        </authorList>
    </citation>
    <scope>NUCLEOTIDE SEQUENCE [LARGE SCALE GENOMIC DNA]</scope>
    <source>
        <strain evidence="1 2">Sao Paulo</strain>
    </source>
</reference>
<accession>A0A5E8HA86</accession>
<dbReference type="STRING" id="1249483.LEP1GSC202_3346"/>
<evidence type="ECO:0000313" key="2">
    <source>
        <dbReference type="Proteomes" id="UP000013996"/>
    </source>
</evidence>
<dbReference type="OrthoDB" id="3896938at2"/>